<keyword evidence="3" id="KW-1185">Reference proteome</keyword>
<dbReference type="AlphaFoldDB" id="A0AA36EBZ5"/>
<name>A0AA36EBZ5_LACSI</name>
<sequence>MHTPATPANNATNGPGVTFQAQNGLPPIMHTPATPENNSTNGPVAELLWPNTTRPYNLQQHTSTAIPGNATIGIPFCSMDSKPRLSLMQCHITIRERVAGVQDSQHHQVTLPQNELCRHHLRALFSIAADAWKEGLRPAAGQLTRFTGNSLWPLGIIHLPLTLTGQDKTRRRTTLVDFVVIRHPSEHNVILGRTALLKSRAISSTIHGIVKFITNQGLGTILATPPI</sequence>
<proteinExistence type="predicted"/>
<feature type="compositionally biased region" description="Polar residues" evidence="1">
    <location>
        <begin position="1"/>
        <end position="23"/>
    </location>
</feature>
<evidence type="ECO:0000313" key="2">
    <source>
        <dbReference type="EMBL" id="CAI9288370.1"/>
    </source>
</evidence>
<dbReference type="Proteomes" id="UP001177003">
    <property type="component" value="Chromosome 5"/>
</dbReference>
<feature type="region of interest" description="Disordered" evidence="1">
    <location>
        <begin position="1"/>
        <end position="38"/>
    </location>
</feature>
<gene>
    <name evidence="2" type="ORF">LSALG_LOCUS27674</name>
</gene>
<accession>A0AA36EBZ5</accession>
<reference evidence="2" key="1">
    <citation type="submission" date="2023-04" db="EMBL/GenBank/DDBJ databases">
        <authorList>
            <person name="Vijverberg K."/>
            <person name="Xiong W."/>
            <person name="Schranz E."/>
        </authorList>
    </citation>
    <scope>NUCLEOTIDE SEQUENCE</scope>
</reference>
<evidence type="ECO:0000256" key="1">
    <source>
        <dbReference type="SAM" id="MobiDB-lite"/>
    </source>
</evidence>
<dbReference type="EMBL" id="OX465081">
    <property type="protein sequence ID" value="CAI9288370.1"/>
    <property type="molecule type" value="Genomic_DNA"/>
</dbReference>
<protein>
    <submittedName>
        <fullName evidence="2">Uncharacterized protein</fullName>
    </submittedName>
</protein>
<organism evidence="2 3">
    <name type="scientific">Lactuca saligna</name>
    <name type="common">Willowleaf lettuce</name>
    <dbReference type="NCBI Taxonomy" id="75948"/>
    <lineage>
        <taxon>Eukaryota</taxon>
        <taxon>Viridiplantae</taxon>
        <taxon>Streptophyta</taxon>
        <taxon>Embryophyta</taxon>
        <taxon>Tracheophyta</taxon>
        <taxon>Spermatophyta</taxon>
        <taxon>Magnoliopsida</taxon>
        <taxon>eudicotyledons</taxon>
        <taxon>Gunneridae</taxon>
        <taxon>Pentapetalae</taxon>
        <taxon>asterids</taxon>
        <taxon>campanulids</taxon>
        <taxon>Asterales</taxon>
        <taxon>Asteraceae</taxon>
        <taxon>Cichorioideae</taxon>
        <taxon>Cichorieae</taxon>
        <taxon>Lactucinae</taxon>
        <taxon>Lactuca</taxon>
    </lineage>
</organism>
<evidence type="ECO:0000313" key="3">
    <source>
        <dbReference type="Proteomes" id="UP001177003"/>
    </source>
</evidence>